<evidence type="ECO:0000313" key="3">
    <source>
        <dbReference type="Proteomes" id="UP000523431"/>
    </source>
</evidence>
<dbReference type="Proteomes" id="UP000523431">
    <property type="component" value="Unassembled WGS sequence"/>
</dbReference>
<dbReference type="Pfam" id="PF06823">
    <property type="entry name" value="DUF1236"/>
    <property type="match status" value="1"/>
</dbReference>
<evidence type="ECO:0000313" key="4">
    <source>
        <dbReference type="Proteomes" id="UP000557344"/>
    </source>
</evidence>
<comment type="caution">
    <text evidence="2">The sequence shown here is derived from an EMBL/GenBank/DDBJ whole genome shotgun (WGS) entry which is preliminary data.</text>
</comment>
<dbReference type="EMBL" id="JACIID010000001">
    <property type="protein sequence ID" value="MBB4533332.1"/>
    <property type="molecule type" value="Genomic_DNA"/>
</dbReference>
<gene>
    <name evidence="1" type="ORF">GGE46_000041</name>
    <name evidence="2" type="ORF">GGE57_000041</name>
</gene>
<accession>A0A7W6ZCJ5</accession>
<protein>
    <recommendedName>
        <fullName evidence="5">DUF1236 domain-containing protein</fullName>
    </recommendedName>
</protein>
<evidence type="ECO:0000313" key="2">
    <source>
        <dbReference type="EMBL" id="MBB4533332.1"/>
    </source>
</evidence>
<dbReference type="InterPro" id="IPR009642">
    <property type="entry name" value="DUF1236"/>
</dbReference>
<proteinExistence type="predicted"/>
<name>A0A7W6ZCJ5_RHIET</name>
<sequence length="66" mass="7451">MAPVKEVDFTVSVGVKIPKKVRLEPLPPRIVKIVPQYEGYRFFILADGRIIIVDPDALTIVYIIEA</sequence>
<reference evidence="3 4" key="1">
    <citation type="submission" date="2020-08" db="EMBL/GenBank/DDBJ databases">
        <title>Genomic Encyclopedia of Type Strains, Phase IV (KMG-V): Genome sequencing to study the core and pangenomes of soil and plant-associated prokaryotes.</title>
        <authorList>
            <person name="Whitman W."/>
        </authorList>
    </citation>
    <scope>NUCLEOTIDE SEQUENCE [LARGE SCALE GENOMIC DNA]</scope>
    <source>
        <strain evidence="1 4">SEMIA 471</strain>
        <strain evidence="2 3">SEMIA 489</strain>
    </source>
</reference>
<dbReference type="Gene3D" id="3.10.450.160">
    <property type="entry name" value="inner membrane protein cigr"/>
    <property type="match status" value="1"/>
</dbReference>
<dbReference type="Proteomes" id="UP000557344">
    <property type="component" value="Unassembled WGS sequence"/>
</dbReference>
<evidence type="ECO:0008006" key="5">
    <source>
        <dbReference type="Google" id="ProtNLM"/>
    </source>
</evidence>
<dbReference type="EMBL" id="JACIHU010000001">
    <property type="protein sequence ID" value="MBB4477500.1"/>
    <property type="molecule type" value="Genomic_DNA"/>
</dbReference>
<dbReference type="AlphaFoldDB" id="A0A7W6ZCJ5"/>
<evidence type="ECO:0000313" key="1">
    <source>
        <dbReference type="EMBL" id="MBB4477500.1"/>
    </source>
</evidence>
<organism evidence="2 3">
    <name type="scientific">Rhizobium etli</name>
    <dbReference type="NCBI Taxonomy" id="29449"/>
    <lineage>
        <taxon>Bacteria</taxon>
        <taxon>Pseudomonadati</taxon>
        <taxon>Pseudomonadota</taxon>
        <taxon>Alphaproteobacteria</taxon>
        <taxon>Hyphomicrobiales</taxon>
        <taxon>Rhizobiaceae</taxon>
        <taxon>Rhizobium/Agrobacterium group</taxon>
        <taxon>Rhizobium</taxon>
    </lineage>
</organism>